<feature type="compositionally biased region" description="Acidic residues" evidence="1">
    <location>
        <begin position="296"/>
        <end position="320"/>
    </location>
</feature>
<feature type="compositionally biased region" description="Low complexity" evidence="1">
    <location>
        <begin position="454"/>
        <end position="477"/>
    </location>
</feature>
<evidence type="ECO:0000313" key="2">
    <source>
        <dbReference type="EMBL" id="EMG48963.1"/>
    </source>
</evidence>
<comment type="caution">
    <text evidence="2">The sequence shown here is derived from an EMBL/GenBank/DDBJ whole genome shotgun (WGS) entry which is preliminary data.</text>
</comment>
<feature type="region of interest" description="Disordered" evidence="1">
    <location>
        <begin position="296"/>
        <end position="537"/>
    </location>
</feature>
<feature type="region of interest" description="Disordered" evidence="1">
    <location>
        <begin position="1"/>
        <end position="112"/>
    </location>
</feature>
<dbReference type="OMA" id="DQRYQRD"/>
<evidence type="ECO:0000256" key="1">
    <source>
        <dbReference type="SAM" id="MobiDB-lite"/>
    </source>
</evidence>
<proteinExistence type="predicted"/>
<keyword evidence="3" id="KW-1185">Reference proteome</keyword>
<dbReference type="OrthoDB" id="10574568at2759"/>
<feature type="compositionally biased region" description="Basic and acidic residues" evidence="1">
    <location>
        <begin position="497"/>
        <end position="510"/>
    </location>
</feature>
<feature type="compositionally biased region" description="Low complexity" evidence="1">
    <location>
        <begin position="325"/>
        <end position="342"/>
    </location>
</feature>
<feature type="compositionally biased region" description="Polar residues" evidence="1">
    <location>
        <begin position="513"/>
        <end position="523"/>
    </location>
</feature>
<dbReference type="HOGENOM" id="CLU_471711_0_0_1"/>
<name>M3JA30_CANMX</name>
<organism evidence="2 3">
    <name type="scientific">Candida maltosa (strain Xu316)</name>
    <name type="common">Yeast</name>
    <dbReference type="NCBI Taxonomy" id="1245528"/>
    <lineage>
        <taxon>Eukaryota</taxon>
        <taxon>Fungi</taxon>
        <taxon>Dikarya</taxon>
        <taxon>Ascomycota</taxon>
        <taxon>Saccharomycotina</taxon>
        <taxon>Pichiomycetes</taxon>
        <taxon>Debaryomycetaceae</taxon>
        <taxon>Candida/Lodderomyces clade</taxon>
        <taxon>Candida</taxon>
    </lineage>
</organism>
<feature type="compositionally biased region" description="Low complexity" evidence="1">
    <location>
        <begin position="37"/>
        <end position="70"/>
    </location>
</feature>
<protein>
    <submittedName>
        <fullName evidence="2">Uncharacterized protein</fullName>
    </submittedName>
</protein>
<feature type="compositionally biased region" description="Basic and acidic residues" evidence="1">
    <location>
        <begin position="1"/>
        <end position="10"/>
    </location>
</feature>
<dbReference type="EMBL" id="AOGT01000882">
    <property type="protein sequence ID" value="EMG48963.1"/>
    <property type="molecule type" value="Genomic_DNA"/>
</dbReference>
<dbReference type="Proteomes" id="UP000011777">
    <property type="component" value="Unassembled WGS sequence"/>
</dbReference>
<feature type="compositionally biased region" description="Low complexity" evidence="1">
    <location>
        <begin position="353"/>
        <end position="380"/>
    </location>
</feature>
<dbReference type="AlphaFoldDB" id="M3JA30"/>
<gene>
    <name evidence="2" type="ORF">G210_0366</name>
</gene>
<evidence type="ECO:0000313" key="3">
    <source>
        <dbReference type="Proteomes" id="UP000011777"/>
    </source>
</evidence>
<accession>M3JA30</accession>
<sequence length="578" mass="64406">MSSYNREHQKPYATKSWKPSVDKFKKTPYKGNQYKKPNNYKSSYTSTSPYKPSNGNSNGNGNSSYNGRNNTPPRTDSYAPASTSTIPPPPPQPQTAYGGGDEPPIDGTTEESGIQNVVRTNKKISFLNNNLRTYKRNTPQEPKEVMKKKIQFNIEKYISDPTYLAVVRYILVHYNNINVDDINIRDIKKDTLRTYLTSIVDNKSISFEDHVKFYTVSEFMVNQIKAAFQIQEHVDFDGITQEEYRSQIPDMGINLDSDDEEMDDDPIVDFEDIEDNMTPVPEAPVKEKSELFIKDENDEDDINLDDIPDFEDIQDLDNDTPSENSSFTQPQQSQSTIPSQFILPQSNSPPVSKPAFPAANSSFASYSTSMLSSVSAASSTPPAPTPPSGPRSRSPLSPPPPAPSSLSKQEEPYRPTGPVSSTYVPTSRPAPPTQPRGVSSVLSIPRARPPAPQAPASRASVPQAPTSSRKSSYTSNSIQEPEYHSRSSDYGSQTRPTDFRRKSFDNKRVNDPVSVNGNGNGFQMSPPVKASLKSRVGEPKAKKIVFEQYPNKPEVYRIKRLTMEVAPGRFDKLRELCS</sequence>
<reference evidence="2 3" key="1">
    <citation type="submission" date="2013-02" db="EMBL/GenBank/DDBJ databases">
        <title>Genome sequence of Candida maltosa Xu316, a potential industrial strain for xylitol and ethanol production.</title>
        <authorList>
            <person name="Yu J."/>
            <person name="Wang Q."/>
            <person name="Geng X."/>
            <person name="Bao W."/>
            <person name="He P."/>
            <person name="Cai J."/>
        </authorList>
    </citation>
    <scope>NUCLEOTIDE SEQUENCE [LARGE SCALE GENOMIC DNA]</scope>
    <source>
        <strain evidence="3">Xu316</strain>
    </source>
</reference>